<evidence type="ECO:0000256" key="5">
    <source>
        <dbReference type="SAM" id="Phobius"/>
    </source>
</evidence>
<evidence type="ECO:0000256" key="3">
    <source>
        <dbReference type="ARBA" id="ARBA00022989"/>
    </source>
</evidence>
<dbReference type="OrthoDB" id="122062at2"/>
<dbReference type="Proteomes" id="UP000295620">
    <property type="component" value="Unassembled WGS sequence"/>
</dbReference>
<organism evidence="6 7">
    <name type="scientific">Pedobacter metabolipauper</name>
    <dbReference type="NCBI Taxonomy" id="425513"/>
    <lineage>
        <taxon>Bacteria</taxon>
        <taxon>Pseudomonadati</taxon>
        <taxon>Bacteroidota</taxon>
        <taxon>Sphingobacteriia</taxon>
        <taxon>Sphingobacteriales</taxon>
        <taxon>Sphingobacteriaceae</taxon>
        <taxon>Pedobacter</taxon>
    </lineage>
</organism>
<evidence type="ECO:0000256" key="1">
    <source>
        <dbReference type="ARBA" id="ARBA00004141"/>
    </source>
</evidence>
<name>A0A4R6SWR1_9SPHI</name>
<dbReference type="EMBL" id="SNYC01000004">
    <property type="protein sequence ID" value="TDQ09836.1"/>
    <property type="molecule type" value="Genomic_DNA"/>
</dbReference>
<dbReference type="GO" id="GO:0051119">
    <property type="term" value="F:sugar transmembrane transporter activity"/>
    <property type="evidence" value="ECO:0007669"/>
    <property type="project" value="InterPro"/>
</dbReference>
<reference evidence="6 7" key="1">
    <citation type="submission" date="2019-03" db="EMBL/GenBank/DDBJ databases">
        <title>Genomic Encyclopedia of Archaeal and Bacterial Type Strains, Phase II (KMG-II): from individual species to whole genera.</title>
        <authorList>
            <person name="Goeker M."/>
        </authorList>
    </citation>
    <scope>NUCLEOTIDE SEQUENCE [LARGE SCALE GENOMIC DNA]</scope>
    <source>
        <strain evidence="6 7">DSM 19035</strain>
    </source>
</reference>
<comment type="caution">
    <text evidence="6">The sequence shown here is derived from an EMBL/GenBank/DDBJ whole genome shotgun (WGS) entry which is preliminary data.</text>
</comment>
<feature type="transmembrane region" description="Helical" evidence="5">
    <location>
        <begin position="6"/>
        <end position="24"/>
    </location>
</feature>
<feature type="transmembrane region" description="Helical" evidence="5">
    <location>
        <begin position="36"/>
        <end position="55"/>
    </location>
</feature>
<dbReference type="InterPro" id="IPR006603">
    <property type="entry name" value="PQ-loop_rpt"/>
</dbReference>
<evidence type="ECO:0000313" key="6">
    <source>
        <dbReference type="EMBL" id="TDQ09836.1"/>
    </source>
</evidence>
<proteinExistence type="predicted"/>
<dbReference type="GO" id="GO:0016020">
    <property type="term" value="C:membrane"/>
    <property type="evidence" value="ECO:0007669"/>
    <property type="project" value="UniProtKB-SubCell"/>
</dbReference>
<keyword evidence="2 5" id="KW-0812">Transmembrane</keyword>
<comment type="subcellular location">
    <subcellularLocation>
        <location evidence="1">Membrane</location>
        <topology evidence="1">Multi-pass membrane protein</topology>
    </subcellularLocation>
</comment>
<dbReference type="InterPro" id="IPR047662">
    <property type="entry name" value="SemiSWEET"/>
</dbReference>
<accession>A0A4R6SWR1</accession>
<keyword evidence="3 5" id="KW-1133">Transmembrane helix</keyword>
<gene>
    <name evidence="6" type="ORF">ATK78_1995</name>
</gene>
<keyword evidence="4 5" id="KW-0472">Membrane</keyword>
<dbReference type="Gene3D" id="1.20.1280.290">
    <property type="match status" value="1"/>
</dbReference>
<dbReference type="Pfam" id="PF04193">
    <property type="entry name" value="PQ-loop"/>
    <property type="match status" value="1"/>
</dbReference>
<dbReference type="RefSeq" id="WP_133575890.1">
    <property type="nucleotide sequence ID" value="NZ_SNYC01000004.1"/>
</dbReference>
<evidence type="ECO:0000256" key="2">
    <source>
        <dbReference type="ARBA" id="ARBA00022692"/>
    </source>
</evidence>
<protein>
    <submittedName>
        <fullName evidence="6">MtN3 and saliva related transmembrane protein</fullName>
    </submittedName>
</protein>
<sequence length="85" mass="9600">MQTELIFGLSAGILTSASTIPQVIKTIKEKDVEHVSPLMFIILLCGNGLWVYYGLLKSDLPITITNSFSVLMDLTMLFLKFRYKK</sequence>
<dbReference type="NCBIfam" id="NF037968">
    <property type="entry name" value="SemiSWEET_2"/>
    <property type="match status" value="1"/>
</dbReference>
<keyword evidence="7" id="KW-1185">Reference proteome</keyword>
<evidence type="ECO:0000256" key="4">
    <source>
        <dbReference type="ARBA" id="ARBA00023136"/>
    </source>
</evidence>
<evidence type="ECO:0000313" key="7">
    <source>
        <dbReference type="Proteomes" id="UP000295620"/>
    </source>
</evidence>
<dbReference type="AlphaFoldDB" id="A0A4R6SWR1"/>